<evidence type="ECO:0000313" key="12">
    <source>
        <dbReference type="Proteomes" id="UP001152320"/>
    </source>
</evidence>
<comment type="caution">
    <text evidence="11">The sequence shown here is derived from an EMBL/GenBank/DDBJ whole genome shotgun (WGS) entry which is preliminary data.</text>
</comment>
<accession>A0A9Q0YSH1</accession>
<evidence type="ECO:0000256" key="7">
    <source>
        <dbReference type="ARBA" id="ARBA00071505"/>
    </source>
</evidence>
<keyword evidence="3" id="KW-0326">Glycosidase</keyword>
<name>A0A9Q0YSH1_HOLLE</name>
<dbReference type="InterPro" id="IPR008928">
    <property type="entry name" value="6-hairpin_glycosidase_sf"/>
</dbReference>
<dbReference type="SUPFAM" id="SSF48208">
    <property type="entry name" value="Six-hairpin glycosidases"/>
    <property type="match status" value="1"/>
</dbReference>
<dbReference type="Gene3D" id="1.50.10.10">
    <property type="match status" value="1"/>
</dbReference>
<feature type="compositionally biased region" description="Basic residues" evidence="9">
    <location>
        <begin position="763"/>
        <end position="774"/>
    </location>
</feature>
<protein>
    <recommendedName>
        <fullName evidence="7">Protein-glucosylgalactosylhydroxylysine glucosidase</fullName>
        <ecNumber evidence="6">3.2.1.107</ecNumber>
    </recommendedName>
    <alternativeName>
        <fullName evidence="8">Acid trehalase-like protein 1</fullName>
    </alternativeName>
</protein>
<dbReference type="Gene3D" id="2.60.420.10">
    <property type="entry name" value="Maltose phosphorylase, domain 3"/>
    <property type="match status" value="1"/>
</dbReference>
<keyword evidence="12" id="KW-1185">Reference proteome</keyword>
<dbReference type="EMBL" id="JAIZAY010000016">
    <property type="protein sequence ID" value="KAJ8026790.1"/>
    <property type="molecule type" value="Genomic_DNA"/>
</dbReference>
<evidence type="ECO:0000256" key="9">
    <source>
        <dbReference type="SAM" id="MobiDB-lite"/>
    </source>
</evidence>
<dbReference type="AlphaFoldDB" id="A0A9Q0YSH1"/>
<dbReference type="InterPro" id="IPR012341">
    <property type="entry name" value="6hp_glycosidase-like_sf"/>
</dbReference>
<keyword evidence="2" id="KW-0378">Hydrolase</keyword>
<evidence type="ECO:0000256" key="8">
    <source>
        <dbReference type="ARBA" id="ARBA00079982"/>
    </source>
</evidence>
<comment type="function">
    <text evidence="5">Catalyzes the hydrolysis of glucose from the disaccharide unit linked to hydroxylysine residues of collagen and collagen-like proteins.</text>
</comment>
<dbReference type="Proteomes" id="UP001152320">
    <property type="component" value="Chromosome 16"/>
</dbReference>
<evidence type="ECO:0000313" key="11">
    <source>
        <dbReference type="EMBL" id="KAJ8026790.1"/>
    </source>
</evidence>
<gene>
    <name evidence="11" type="ORF">HOLleu_31729</name>
</gene>
<evidence type="ECO:0000256" key="5">
    <source>
        <dbReference type="ARBA" id="ARBA00053339"/>
    </source>
</evidence>
<evidence type="ECO:0000256" key="4">
    <source>
        <dbReference type="ARBA" id="ARBA00051415"/>
    </source>
</evidence>
<feature type="domain" description="Glycoside hydrolase family 65 central catalytic" evidence="10">
    <location>
        <begin position="361"/>
        <end position="560"/>
    </location>
</feature>
<evidence type="ECO:0000259" key="10">
    <source>
        <dbReference type="Pfam" id="PF03632"/>
    </source>
</evidence>
<organism evidence="11 12">
    <name type="scientific">Holothuria leucospilota</name>
    <name type="common">Black long sea cucumber</name>
    <name type="synonym">Mertensiothuria leucospilota</name>
    <dbReference type="NCBI Taxonomy" id="206669"/>
    <lineage>
        <taxon>Eukaryota</taxon>
        <taxon>Metazoa</taxon>
        <taxon>Echinodermata</taxon>
        <taxon>Eleutherozoa</taxon>
        <taxon>Echinozoa</taxon>
        <taxon>Holothuroidea</taxon>
        <taxon>Aspidochirotacea</taxon>
        <taxon>Aspidochirotida</taxon>
        <taxon>Holothuriidae</taxon>
        <taxon>Holothuria</taxon>
    </lineage>
</organism>
<dbReference type="InterPro" id="IPR005195">
    <property type="entry name" value="Glyco_hydro_65_M"/>
</dbReference>
<dbReference type="GO" id="GO:0047402">
    <property type="term" value="F:protein-glucosylgalactosylhydroxylysine glucosidase activity"/>
    <property type="evidence" value="ECO:0007669"/>
    <property type="project" value="UniProtKB-EC"/>
</dbReference>
<dbReference type="FunFam" id="1.50.10.10:FF:000023">
    <property type="entry name" value="Protein-glucosylgalactosylhydroxylysine glucosidase"/>
    <property type="match status" value="1"/>
</dbReference>
<comment type="catalytic activity">
    <reaction evidence="4">
        <text>(5R)-5-O-[alpha-D-glucosyl-(1-&gt;2)-beta-D-galactosyl]-5-hydroxy-L-lysyl-[collagen] + H2O = (5R)-5-O-(beta-D-galactosyl)-5-hydroxy-L-lysyl-[collagen] + D-glucose</text>
        <dbReference type="Rhea" id="RHEA:11068"/>
        <dbReference type="Rhea" id="RHEA-COMP:12753"/>
        <dbReference type="Rhea" id="RHEA-COMP:12754"/>
        <dbReference type="ChEBI" id="CHEBI:4167"/>
        <dbReference type="ChEBI" id="CHEBI:15377"/>
        <dbReference type="ChEBI" id="CHEBI:133443"/>
        <dbReference type="ChEBI" id="CHEBI:133452"/>
        <dbReference type="EC" id="3.2.1.107"/>
    </reaction>
</comment>
<feature type="region of interest" description="Disordered" evidence="9">
    <location>
        <begin position="761"/>
        <end position="785"/>
    </location>
</feature>
<dbReference type="PANTHER" id="PTHR11051">
    <property type="entry name" value="GLYCOSYL HYDROLASE-RELATED"/>
    <property type="match status" value="1"/>
</dbReference>
<evidence type="ECO:0000256" key="2">
    <source>
        <dbReference type="ARBA" id="ARBA00022801"/>
    </source>
</evidence>
<evidence type="ECO:0000256" key="6">
    <source>
        <dbReference type="ARBA" id="ARBA00066430"/>
    </source>
</evidence>
<dbReference type="OrthoDB" id="200349at2759"/>
<evidence type="ECO:0000256" key="3">
    <source>
        <dbReference type="ARBA" id="ARBA00023295"/>
    </source>
</evidence>
<comment type="similarity">
    <text evidence="1">Belongs to the glycosyl hydrolase 65 family.</text>
</comment>
<evidence type="ECO:0000256" key="1">
    <source>
        <dbReference type="ARBA" id="ARBA00006768"/>
    </source>
</evidence>
<dbReference type="Pfam" id="PF03632">
    <property type="entry name" value="Glyco_hydro_65m"/>
    <property type="match status" value="1"/>
</dbReference>
<sequence length="785" mass="88187">MYWIRSRNGLLTLLLAVVVIASTYKLFFFSSHVKNNHGNKIKQVRIQKTNSFEKPCLCNEKYTDLSTEPSIFQSDVFPDEECCLPSVGNGFVATVVYSDRIHMNGLYNGYKGNSLRARIPSTAAIQFHVKDNLSMVSELFTLDVKQGVFTRVTELKNVIIEQRIYAHQNLTRLIINEVTISHTPGGGTSDFVLSVSNNTGPASEDINFQRGSPPQAGVEYMYGRTKKAETNTSGTLSAHVYWTLMPSNITLPSSQTSHTWTFITSISNSSSDALSYFMDGLKAAKAGTLFDTHADIWLKKWNEGSIDIDQDLPLAKAIYGSMYYILSSLPPLKEHVSSSHDFTFYGLSPGSLADGGNVERAYQGHVFWDQETWMYPPIMLFHPTLAKRMLMSRIMHMEAAADMARKNGYEGLKFPWEMAYSGYEVCPAPPYSSNELHINGDIALALQQYVHLTNDMDFLTKQSGLDLADGLAKFWASKAQYDAQTDTYSIRNVMGPDEYHQNVSNSVYTNTVAQISLRLPSMLAKKSQLKVSDKWLDIADKLVIPFDKKRNYYPEFEGYMIGTRIKQADAIMLGYPLMRNMSKTVRQNDLLFYDVYNGYHVTDLNGPAMTWSMFVIGWLELGNISKAEESFKKSFLNLQQPYKIWTEEATGFGAVNFITGMGGFLQSIIYGYGGFRIQPESLHFNFTLPSTSSQFNITGIAFLGSKLDFRATGTNVLINKTSSCSGAVDLEASVAGRTFALKTGQPVIFDRKPGLIRQMYNKKASRRQRKRKQKMVNDNIVARSS</sequence>
<dbReference type="EC" id="3.2.1.107" evidence="6"/>
<proteinExistence type="inferred from homology"/>
<dbReference type="GO" id="GO:0005975">
    <property type="term" value="P:carbohydrate metabolic process"/>
    <property type="evidence" value="ECO:0007669"/>
    <property type="project" value="InterPro"/>
</dbReference>
<reference evidence="11" key="1">
    <citation type="submission" date="2021-10" db="EMBL/GenBank/DDBJ databases">
        <title>Tropical sea cucumber genome reveals ecological adaptation and Cuvierian tubules defense mechanism.</title>
        <authorList>
            <person name="Chen T."/>
        </authorList>
    </citation>
    <scope>NUCLEOTIDE SEQUENCE</scope>
    <source>
        <strain evidence="11">Nanhai2018</strain>
        <tissue evidence="11">Muscle</tissue>
    </source>
</reference>
<dbReference type="PANTHER" id="PTHR11051:SF8">
    <property type="entry name" value="PROTEIN-GLUCOSYLGALACTOSYLHYDROXYLYSINE GLUCOSIDASE"/>
    <property type="match status" value="1"/>
</dbReference>